<dbReference type="GeneID" id="87805522"/>
<dbReference type="PANTHER" id="PTHR43995">
    <property type="entry name" value="PRE-MRNA-PROCESSING FACTOR 19"/>
    <property type="match status" value="1"/>
</dbReference>
<dbReference type="SUPFAM" id="SSF50978">
    <property type="entry name" value="WD40 repeat-like"/>
    <property type="match status" value="1"/>
</dbReference>
<dbReference type="FunFam" id="3.30.40.10:FF:000027">
    <property type="entry name" value="Pre-mRNA-processing factor 19, putative"/>
    <property type="match status" value="1"/>
</dbReference>
<comment type="catalytic activity">
    <reaction evidence="15">
        <text>S-ubiquitinyl-[E2 ubiquitin-conjugating enzyme]-L-cysteine + [acceptor protein]-L-lysine = [E2 ubiquitin-conjugating enzyme]-L-cysteine + N(6)-ubiquitinyl-[acceptor protein]-L-lysine.</text>
        <dbReference type="EC" id="2.3.2.27"/>
    </reaction>
</comment>
<dbReference type="GO" id="GO:0006281">
    <property type="term" value="P:DNA repair"/>
    <property type="evidence" value="ECO:0007669"/>
    <property type="project" value="UniProtKB-KW"/>
</dbReference>
<evidence type="ECO:0000256" key="3">
    <source>
        <dbReference type="ARBA" id="ARBA00006388"/>
    </source>
</evidence>
<dbReference type="EMBL" id="CP086715">
    <property type="protein sequence ID" value="WOO78735.1"/>
    <property type="molecule type" value="Genomic_DNA"/>
</dbReference>
<evidence type="ECO:0000256" key="8">
    <source>
        <dbReference type="ARBA" id="ARBA00022737"/>
    </source>
</evidence>
<comment type="function">
    <text evidence="15">Ubiquitin-protein ligase which is mainly involved pre-mRNA splicing and DNA repair. Required for pre-mRNA splicing as component of the spliceosome.</text>
</comment>
<evidence type="ECO:0000256" key="12">
    <source>
        <dbReference type="ARBA" id="ARBA00023204"/>
    </source>
</evidence>
<dbReference type="PROSITE" id="PS51698">
    <property type="entry name" value="U_BOX"/>
    <property type="match status" value="1"/>
</dbReference>
<keyword evidence="18" id="KW-1185">Reference proteome</keyword>
<name>A0AAF1BIG8_9TREE</name>
<comment type="similarity">
    <text evidence="3 15">Belongs to the WD repeat PRP19 family.</text>
</comment>
<dbReference type="CDD" id="cd16656">
    <property type="entry name" value="RING-Ubox_PRP19"/>
    <property type="match status" value="1"/>
</dbReference>
<evidence type="ECO:0000256" key="6">
    <source>
        <dbReference type="ARBA" id="ARBA00022679"/>
    </source>
</evidence>
<dbReference type="InterPro" id="IPR001680">
    <property type="entry name" value="WD40_rpt"/>
</dbReference>
<evidence type="ECO:0000256" key="2">
    <source>
        <dbReference type="ARBA" id="ARBA00004906"/>
    </source>
</evidence>
<keyword evidence="10 15" id="KW-0833">Ubl conjugation pathway</keyword>
<dbReference type="GO" id="GO:0000974">
    <property type="term" value="C:Prp19 complex"/>
    <property type="evidence" value="ECO:0007669"/>
    <property type="project" value="UniProtKB-UniRule"/>
</dbReference>
<evidence type="ECO:0000256" key="1">
    <source>
        <dbReference type="ARBA" id="ARBA00004123"/>
    </source>
</evidence>
<dbReference type="EC" id="2.3.2.27" evidence="15"/>
<evidence type="ECO:0000256" key="4">
    <source>
        <dbReference type="ARBA" id="ARBA00022574"/>
    </source>
</evidence>
<dbReference type="InterPro" id="IPR003613">
    <property type="entry name" value="Ubox_domain"/>
</dbReference>
<evidence type="ECO:0000256" key="10">
    <source>
        <dbReference type="ARBA" id="ARBA00022786"/>
    </source>
</evidence>
<evidence type="ECO:0000256" key="9">
    <source>
        <dbReference type="ARBA" id="ARBA00022763"/>
    </source>
</evidence>
<dbReference type="SMART" id="SM00504">
    <property type="entry name" value="Ubox"/>
    <property type="match status" value="1"/>
</dbReference>
<comment type="subcellular location">
    <subcellularLocation>
        <location evidence="1 15">Nucleus</location>
    </subcellularLocation>
</comment>
<dbReference type="InterPro" id="IPR015943">
    <property type="entry name" value="WD40/YVTN_repeat-like_dom_sf"/>
</dbReference>
<dbReference type="InterPro" id="IPR038959">
    <property type="entry name" value="Prp19"/>
</dbReference>
<keyword evidence="7 15" id="KW-0747">Spliceosome</keyword>
<dbReference type="AlphaFoldDB" id="A0AAF1BIG8"/>
<keyword evidence="8" id="KW-0677">Repeat</keyword>
<dbReference type="SMART" id="SM00320">
    <property type="entry name" value="WD40"/>
    <property type="match status" value="7"/>
</dbReference>
<dbReference type="InterPro" id="IPR055340">
    <property type="entry name" value="RING-Ubox_PRP19"/>
</dbReference>
<accession>A0AAF1BIG8</accession>
<evidence type="ECO:0000256" key="11">
    <source>
        <dbReference type="ARBA" id="ARBA00023187"/>
    </source>
</evidence>
<dbReference type="GO" id="GO:0061630">
    <property type="term" value="F:ubiquitin protein ligase activity"/>
    <property type="evidence" value="ECO:0007669"/>
    <property type="project" value="UniProtKB-UniRule"/>
</dbReference>
<dbReference type="PROSITE" id="PS50294">
    <property type="entry name" value="WD_REPEATS_REGION"/>
    <property type="match status" value="1"/>
</dbReference>
<evidence type="ECO:0000313" key="17">
    <source>
        <dbReference type="EMBL" id="WOO78735.1"/>
    </source>
</evidence>
<dbReference type="Pfam" id="PF04564">
    <property type="entry name" value="U-box"/>
    <property type="match status" value="1"/>
</dbReference>
<dbReference type="GO" id="GO:0005737">
    <property type="term" value="C:cytoplasm"/>
    <property type="evidence" value="ECO:0007669"/>
    <property type="project" value="TreeGrafter"/>
</dbReference>
<evidence type="ECO:0000313" key="18">
    <source>
        <dbReference type="Proteomes" id="UP000827549"/>
    </source>
</evidence>
<dbReference type="InterPro" id="IPR013083">
    <property type="entry name" value="Znf_RING/FYVE/PHD"/>
</dbReference>
<dbReference type="Gene3D" id="2.130.10.10">
    <property type="entry name" value="YVTN repeat-like/Quinoprotein amine dehydrogenase"/>
    <property type="match status" value="1"/>
</dbReference>
<comment type="pathway">
    <text evidence="2 15">Protein modification; protein ubiquitination.</text>
</comment>
<feature type="repeat" description="WD" evidence="14">
    <location>
        <begin position="297"/>
        <end position="338"/>
    </location>
</feature>
<dbReference type="SUPFAM" id="SSF57850">
    <property type="entry name" value="RING/U-box"/>
    <property type="match status" value="1"/>
</dbReference>
<feature type="domain" description="U-box" evidence="16">
    <location>
        <begin position="1"/>
        <end position="71"/>
    </location>
</feature>
<dbReference type="RefSeq" id="XP_062624767.1">
    <property type="nucleotide sequence ID" value="XM_062768783.1"/>
</dbReference>
<reference evidence="17" key="1">
    <citation type="submission" date="2023-10" db="EMBL/GenBank/DDBJ databases">
        <authorList>
            <person name="Noh H."/>
        </authorList>
    </citation>
    <scope>NUCLEOTIDE SEQUENCE</scope>
    <source>
        <strain evidence="17">DUCC4014</strain>
    </source>
</reference>
<dbReference type="PANTHER" id="PTHR43995:SF1">
    <property type="entry name" value="PRE-MRNA-PROCESSING FACTOR 19"/>
    <property type="match status" value="1"/>
</dbReference>
<dbReference type="InterPro" id="IPR013915">
    <property type="entry name" value="Prp19_cc"/>
</dbReference>
<organism evidence="17 18">
    <name type="scientific">Vanrija pseudolonga</name>
    <dbReference type="NCBI Taxonomy" id="143232"/>
    <lineage>
        <taxon>Eukaryota</taxon>
        <taxon>Fungi</taxon>
        <taxon>Dikarya</taxon>
        <taxon>Basidiomycota</taxon>
        <taxon>Agaricomycotina</taxon>
        <taxon>Tremellomycetes</taxon>
        <taxon>Trichosporonales</taxon>
        <taxon>Trichosporonaceae</taxon>
        <taxon>Vanrija</taxon>
    </lineage>
</organism>
<sequence>MFFCAISGSPPQVPVVSKTSGTVYEKALIERYIEENGTDPITGEALTKDDLIDVKAKPSTLPPRASNQTSIPALLTALQSEYDAIMLESLEIKKAFQASKQELANALYREDAATRVIARLLKERDESRDALASVQASIGIAPAPAEEAAEDVEMQQEGALPADVEEKIMATNQALSSVRKKRKPAPGYATADQVKTYVQSSHVPSMHGTKPPGINALDLASDGKTIVTGGLDKIVQVFDLESQKVLGALKGHTKAVTHVAFREQEGESRLVVSTAQDKTVRFWGENEAGAWSAKGSISAHKGDVTGLAVHPSGLYAATASTDSTWSLHDIATAKTITTYSPPAGIEGSFAYTSFDVHPDGVLHAGGTKDGLVRVWDARSSTSLAATLESHPGKELSTLSFSENGYYLATGSASDSTVNVFDLRKLKLFSSWQLPSENTVHEVRFDPSAQFLTVAGTDLRVYANKTWAELLKFDDNNGVLTAARFGKLGSEIVASGLDRTVRVLGAAAA</sequence>
<dbReference type="Pfam" id="PF00400">
    <property type="entry name" value="WD40"/>
    <property type="match status" value="5"/>
</dbReference>
<keyword evidence="5 15" id="KW-0507">mRNA processing</keyword>
<evidence type="ECO:0000256" key="7">
    <source>
        <dbReference type="ARBA" id="ARBA00022728"/>
    </source>
</evidence>
<evidence type="ECO:0000259" key="16">
    <source>
        <dbReference type="PROSITE" id="PS51698"/>
    </source>
</evidence>
<dbReference type="GO" id="GO:0071006">
    <property type="term" value="C:U2-type catalytic step 1 spliceosome"/>
    <property type="evidence" value="ECO:0007669"/>
    <property type="project" value="TreeGrafter"/>
</dbReference>
<evidence type="ECO:0000256" key="5">
    <source>
        <dbReference type="ARBA" id="ARBA00022664"/>
    </source>
</evidence>
<feature type="repeat" description="WD" evidence="14">
    <location>
        <begin position="352"/>
        <end position="385"/>
    </location>
</feature>
<comment type="subunit">
    <text evidence="15">Homotetramer.</text>
</comment>
<dbReference type="CDD" id="cd00200">
    <property type="entry name" value="WD40"/>
    <property type="match status" value="1"/>
</dbReference>
<dbReference type="Pfam" id="PF08606">
    <property type="entry name" value="Prp19"/>
    <property type="match status" value="1"/>
</dbReference>
<keyword evidence="6 15" id="KW-0808">Transferase</keyword>
<dbReference type="GO" id="GO:0000398">
    <property type="term" value="P:mRNA splicing, via spliceosome"/>
    <property type="evidence" value="ECO:0007669"/>
    <property type="project" value="InterPro"/>
</dbReference>
<keyword evidence="12 15" id="KW-0234">DNA repair</keyword>
<dbReference type="InterPro" id="IPR036322">
    <property type="entry name" value="WD40_repeat_dom_sf"/>
</dbReference>
<evidence type="ECO:0000256" key="15">
    <source>
        <dbReference type="RuleBase" id="RU367101"/>
    </source>
</evidence>
<feature type="repeat" description="WD" evidence="14">
    <location>
        <begin position="249"/>
        <end position="283"/>
    </location>
</feature>
<dbReference type="Proteomes" id="UP000827549">
    <property type="component" value="Chromosome 2"/>
</dbReference>
<keyword evidence="13 15" id="KW-0539">Nucleus</keyword>
<keyword evidence="4 14" id="KW-0853">WD repeat</keyword>
<dbReference type="PROSITE" id="PS50082">
    <property type="entry name" value="WD_REPEATS_2"/>
    <property type="match status" value="3"/>
</dbReference>
<evidence type="ECO:0000256" key="13">
    <source>
        <dbReference type="ARBA" id="ARBA00023242"/>
    </source>
</evidence>
<protein>
    <recommendedName>
        <fullName evidence="15">Pre-mRNA-processing factor 19</fullName>
        <ecNumber evidence="15">2.3.2.27</ecNumber>
    </recommendedName>
</protein>
<evidence type="ECO:0000256" key="14">
    <source>
        <dbReference type="PROSITE-ProRule" id="PRU00221"/>
    </source>
</evidence>
<gene>
    <name evidence="17" type="primary">PRPF19</name>
    <name evidence="17" type="ORF">LOC62_02G002274</name>
</gene>
<keyword evidence="9 15" id="KW-0227">DNA damage</keyword>
<dbReference type="GO" id="GO:0070534">
    <property type="term" value="P:protein K63-linked ubiquitination"/>
    <property type="evidence" value="ECO:0007669"/>
    <property type="project" value="UniProtKB-UniRule"/>
</dbReference>
<proteinExistence type="inferred from homology"/>
<dbReference type="Gene3D" id="3.30.40.10">
    <property type="entry name" value="Zinc/RING finger domain, C3HC4 (zinc finger)"/>
    <property type="match status" value="1"/>
</dbReference>
<keyword evidence="11 15" id="KW-0508">mRNA splicing</keyword>